<keyword evidence="1" id="KW-0472">Membrane</keyword>
<evidence type="ECO:0000313" key="2">
    <source>
        <dbReference type="EMBL" id="NDK91927.1"/>
    </source>
</evidence>
<feature type="transmembrane region" description="Helical" evidence="1">
    <location>
        <begin position="28"/>
        <end position="51"/>
    </location>
</feature>
<dbReference type="PANTHER" id="PTHR42305">
    <property type="entry name" value="MEMBRANE PROTEIN RV1733C-RELATED"/>
    <property type="match status" value="1"/>
</dbReference>
<sequence length="189" mass="20669">MATSFSRQRTAPYRPWSSNPLMRHGDRVIAWIMFTMLVIVLVAVPLCAWAGMGTYRMVTERAETAVPATATVVSVAATDPTSAESAASVVWRQGETQYTGMTQVSRATRTGTQVPVWTTPDGSRLTDHAGPFERVFCGVWVGLTAWIAAAAAALGIAVLLRRRITRQLADDWDREWQQAGIAPHGWASH</sequence>
<dbReference type="RefSeq" id="WP_059037384.1">
    <property type="nucleotide sequence ID" value="NZ_JAADZU010000089.1"/>
</dbReference>
<gene>
    <name evidence="2" type="ORF">GYA93_20495</name>
</gene>
<comment type="caution">
    <text evidence="2">The sequence shown here is derived from an EMBL/GenBank/DDBJ whole genome shotgun (WGS) entry which is preliminary data.</text>
</comment>
<reference evidence="2 3" key="1">
    <citation type="submission" date="2020-01" db="EMBL/GenBank/DDBJ databases">
        <title>Investigation of new actinobacteria for the biodesulphurisation of diesel fuel.</title>
        <authorList>
            <person name="Athi Narayanan S.M."/>
        </authorList>
    </citation>
    <scope>NUCLEOTIDE SEQUENCE [LARGE SCALE GENOMIC DNA]</scope>
    <source>
        <strain evidence="2 3">213E</strain>
    </source>
</reference>
<organism evidence="2 3">
    <name type="scientific">Gordonia desulfuricans</name>
    <dbReference type="NCBI Taxonomy" id="89051"/>
    <lineage>
        <taxon>Bacteria</taxon>
        <taxon>Bacillati</taxon>
        <taxon>Actinomycetota</taxon>
        <taxon>Actinomycetes</taxon>
        <taxon>Mycobacteriales</taxon>
        <taxon>Gordoniaceae</taxon>
        <taxon>Gordonia</taxon>
    </lineage>
</organism>
<dbReference type="EMBL" id="JAADZU010000089">
    <property type="protein sequence ID" value="NDK91927.1"/>
    <property type="molecule type" value="Genomic_DNA"/>
</dbReference>
<keyword evidence="3" id="KW-1185">Reference proteome</keyword>
<name>A0A7K3LWK0_9ACTN</name>
<dbReference type="Proteomes" id="UP000466307">
    <property type="component" value="Unassembled WGS sequence"/>
</dbReference>
<evidence type="ECO:0000256" key="1">
    <source>
        <dbReference type="SAM" id="Phobius"/>
    </source>
</evidence>
<dbReference type="AlphaFoldDB" id="A0A7K3LWK0"/>
<dbReference type="PANTHER" id="PTHR42305:SF1">
    <property type="entry name" value="MEMBRANE PROTEIN RV1733C-RELATED"/>
    <property type="match status" value="1"/>
</dbReference>
<protein>
    <submittedName>
        <fullName evidence="2">Uncharacterized protein</fullName>
    </submittedName>
</protein>
<keyword evidence="1" id="KW-0812">Transmembrane</keyword>
<feature type="transmembrane region" description="Helical" evidence="1">
    <location>
        <begin position="139"/>
        <end position="160"/>
    </location>
</feature>
<dbReference type="InterPro" id="IPR039708">
    <property type="entry name" value="MT1774/Rv1733c-like"/>
</dbReference>
<evidence type="ECO:0000313" key="3">
    <source>
        <dbReference type="Proteomes" id="UP000466307"/>
    </source>
</evidence>
<accession>A0A7K3LWK0</accession>
<keyword evidence="1" id="KW-1133">Transmembrane helix</keyword>
<proteinExistence type="predicted"/>